<dbReference type="InterPro" id="IPR004776">
    <property type="entry name" value="Mem_transp_PIN-like"/>
</dbReference>
<comment type="similarity">
    <text evidence="2">Belongs to the auxin efflux carrier (TC 2.A.69.1) family.</text>
</comment>
<reference evidence="9" key="1">
    <citation type="submission" date="2023-02" db="EMBL/GenBank/DDBJ databases">
        <title>Genome of toxic invasive species Heracleum sosnowskyi carries increased number of genes despite the absence of recent whole-genome duplications.</title>
        <authorList>
            <person name="Schelkunov M."/>
            <person name="Shtratnikova V."/>
            <person name="Makarenko M."/>
            <person name="Klepikova A."/>
            <person name="Omelchenko D."/>
            <person name="Novikova G."/>
            <person name="Obukhova E."/>
            <person name="Bogdanov V."/>
            <person name="Penin A."/>
            <person name="Logacheva M."/>
        </authorList>
    </citation>
    <scope>NUCLEOTIDE SEQUENCE</scope>
    <source>
        <strain evidence="9">Hsosn_3</strain>
        <tissue evidence="9">Leaf</tissue>
    </source>
</reference>
<dbReference type="GO" id="GO:0009926">
    <property type="term" value="P:auxin polar transport"/>
    <property type="evidence" value="ECO:0007669"/>
    <property type="project" value="TreeGrafter"/>
</dbReference>
<evidence type="ECO:0000256" key="6">
    <source>
        <dbReference type="ARBA" id="ARBA00023136"/>
    </source>
</evidence>
<comment type="subcellular location">
    <subcellularLocation>
        <location evidence="1">Membrane</location>
        <topology evidence="1">Multi-pass membrane protein</topology>
    </subcellularLocation>
</comment>
<dbReference type="GO" id="GO:0009734">
    <property type="term" value="P:auxin-activated signaling pathway"/>
    <property type="evidence" value="ECO:0007669"/>
    <property type="project" value="UniProtKB-KW"/>
</dbReference>
<name>A0AAD8LUM7_9APIA</name>
<dbReference type="PANTHER" id="PTHR31752:SF40">
    <property type="entry name" value="AUXIN EFFLUX CARRIER COMPONENT 8"/>
    <property type="match status" value="1"/>
</dbReference>
<keyword evidence="4" id="KW-0812">Transmembrane</keyword>
<evidence type="ECO:0000313" key="9">
    <source>
        <dbReference type="EMBL" id="KAK1350656.1"/>
    </source>
</evidence>
<dbReference type="Pfam" id="PF03547">
    <property type="entry name" value="Mem_trans"/>
    <property type="match status" value="1"/>
</dbReference>
<protein>
    <recommendedName>
        <fullName evidence="11">PIN-like protein</fullName>
    </recommendedName>
</protein>
<dbReference type="GO" id="GO:0010329">
    <property type="term" value="F:auxin efflux transmembrane transporter activity"/>
    <property type="evidence" value="ECO:0007669"/>
    <property type="project" value="TreeGrafter"/>
</dbReference>
<dbReference type="EMBL" id="JAUIZM010000063">
    <property type="protein sequence ID" value="KAK1350656.1"/>
    <property type="molecule type" value="Genomic_DNA"/>
</dbReference>
<keyword evidence="10" id="KW-1185">Reference proteome</keyword>
<gene>
    <name evidence="9" type="ORF">POM88_054623</name>
</gene>
<keyword evidence="7" id="KW-0927">Auxin signaling pathway</keyword>
<evidence type="ECO:0000256" key="3">
    <source>
        <dbReference type="ARBA" id="ARBA00022448"/>
    </source>
</evidence>
<sequence>MELGMAMFSLGLFMASRAGIKSSEIRRVVLALSLKFLAGPAIMIASSYAIGLPYKFRTTIRTRLLAIDEAKKDYTTDEESDEADGEGDEEGSSMMMAISRCSFKLYLK</sequence>
<evidence type="ECO:0000256" key="8">
    <source>
        <dbReference type="SAM" id="MobiDB-lite"/>
    </source>
</evidence>
<dbReference type="GO" id="GO:0005886">
    <property type="term" value="C:plasma membrane"/>
    <property type="evidence" value="ECO:0007669"/>
    <property type="project" value="TreeGrafter"/>
</dbReference>
<proteinExistence type="inferred from homology"/>
<dbReference type="AlphaFoldDB" id="A0AAD8LUM7"/>
<evidence type="ECO:0000256" key="1">
    <source>
        <dbReference type="ARBA" id="ARBA00004141"/>
    </source>
</evidence>
<evidence type="ECO:0000313" key="10">
    <source>
        <dbReference type="Proteomes" id="UP001237642"/>
    </source>
</evidence>
<dbReference type="GO" id="GO:0005783">
    <property type="term" value="C:endoplasmic reticulum"/>
    <property type="evidence" value="ECO:0007669"/>
    <property type="project" value="TreeGrafter"/>
</dbReference>
<evidence type="ECO:0000256" key="2">
    <source>
        <dbReference type="ARBA" id="ARBA00009177"/>
    </source>
</evidence>
<keyword evidence="5" id="KW-1133">Transmembrane helix</keyword>
<dbReference type="Proteomes" id="UP001237642">
    <property type="component" value="Unassembled WGS sequence"/>
</dbReference>
<evidence type="ECO:0000256" key="4">
    <source>
        <dbReference type="ARBA" id="ARBA00022692"/>
    </source>
</evidence>
<keyword evidence="3" id="KW-0813">Transport</keyword>
<dbReference type="InterPro" id="IPR051107">
    <property type="entry name" value="Auxin_Efflux_Carrier"/>
</dbReference>
<organism evidence="9 10">
    <name type="scientific">Heracleum sosnowskyi</name>
    <dbReference type="NCBI Taxonomy" id="360622"/>
    <lineage>
        <taxon>Eukaryota</taxon>
        <taxon>Viridiplantae</taxon>
        <taxon>Streptophyta</taxon>
        <taxon>Embryophyta</taxon>
        <taxon>Tracheophyta</taxon>
        <taxon>Spermatophyta</taxon>
        <taxon>Magnoliopsida</taxon>
        <taxon>eudicotyledons</taxon>
        <taxon>Gunneridae</taxon>
        <taxon>Pentapetalae</taxon>
        <taxon>asterids</taxon>
        <taxon>campanulids</taxon>
        <taxon>Apiales</taxon>
        <taxon>Apiaceae</taxon>
        <taxon>Apioideae</taxon>
        <taxon>apioid superclade</taxon>
        <taxon>Tordylieae</taxon>
        <taxon>Tordyliinae</taxon>
        <taxon>Heracleum</taxon>
    </lineage>
</organism>
<dbReference type="PANTHER" id="PTHR31752">
    <property type="entry name" value="AUXIN EFFLUX CARRIER COMPONENT 1B-RELATED"/>
    <property type="match status" value="1"/>
</dbReference>
<evidence type="ECO:0008006" key="11">
    <source>
        <dbReference type="Google" id="ProtNLM"/>
    </source>
</evidence>
<evidence type="ECO:0000256" key="5">
    <source>
        <dbReference type="ARBA" id="ARBA00022989"/>
    </source>
</evidence>
<evidence type="ECO:0000256" key="7">
    <source>
        <dbReference type="ARBA" id="ARBA00023294"/>
    </source>
</evidence>
<keyword evidence="6" id="KW-0472">Membrane</keyword>
<feature type="region of interest" description="Disordered" evidence="8">
    <location>
        <begin position="73"/>
        <end position="95"/>
    </location>
</feature>
<feature type="compositionally biased region" description="Acidic residues" evidence="8">
    <location>
        <begin position="76"/>
        <end position="91"/>
    </location>
</feature>
<accession>A0AAD8LUM7</accession>
<reference evidence="9" key="2">
    <citation type="submission" date="2023-05" db="EMBL/GenBank/DDBJ databases">
        <authorList>
            <person name="Schelkunov M.I."/>
        </authorList>
    </citation>
    <scope>NUCLEOTIDE SEQUENCE</scope>
    <source>
        <strain evidence="9">Hsosn_3</strain>
        <tissue evidence="9">Leaf</tissue>
    </source>
</reference>
<comment type="caution">
    <text evidence="9">The sequence shown here is derived from an EMBL/GenBank/DDBJ whole genome shotgun (WGS) entry which is preliminary data.</text>
</comment>